<dbReference type="EMBL" id="JACTNZ010000006">
    <property type="protein sequence ID" value="KAG5545268.1"/>
    <property type="molecule type" value="Genomic_DNA"/>
</dbReference>
<evidence type="ECO:0000256" key="3">
    <source>
        <dbReference type="ARBA" id="ARBA00022622"/>
    </source>
</evidence>
<proteinExistence type="inferred from homology"/>
<keyword evidence="4 11" id="KW-0732">Signal</keyword>
<dbReference type="InterPro" id="IPR039391">
    <property type="entry name" value="Phytocyanin-like"/>
</dbReference>
<gene>
    <name evidence="13" type="ORF">RHGRI_017656</name>
</gene>
<dbReference type="FunFam" id="2.60.40.420:FF:000010">
    <property type="entry name" value="Early nodulin-like protein 1"/>
    <property type="match status" value="1"/>
</dbReference>
<accession>A0AAV6JYV8</accession>
<evidence type="ECO:0000256" key="2">
    <source>
        <dbReference type="ARBA" id="ARBA00022475"/>
    </source>
</evidence>
<evidence type="ECO:0000259" key="12">
    <source>
        <dbReference type="PROSITE" id="PS51485"/>
    </source>
</evidence>
<evidence type="ECO:0000256" key="10">
    <source>
        <dbReference type="SAM" id="MobiDB-lite"/>
    </source>
</evidence>
<feature type="domain" description="Phytocyanin" evidence="12">
    <location>
        <begin position="25"/>
        <end position="126"/>
    </location>
</feature>
<dbReference type="GO" id="GO:0098552">
    <property type="term" value="C:side of membrane"/>
    <property type="evidence" value="ECO:0007669"/>
    <property type="project" value="UniProtKB-KW"/>
</dbReference>
<keyword evidence="6" id="KW-1015">Disulfide bond</keyword>
<dbReference type="GO" id="GO:0005886">
    <property type="term" value="C:plasma membrane"/>
    <property type="evidence" value="ECO:0007669"/>
    <property type="project" value="UniProtKB-SubCell"/>
</dbReference>
<dbReference type="PROSITE" id="PS51485">
    <property type="entry name" value="PHYTOCYANIN"/>
    <property type="match status" value="1"/>
</dbReference>
<protein>
    <recommendedName>
        <fullName evidence="12">Phytocyanin domain-containing protein</fullName>
    </recommendedName>
</protein>
<evidence type="ECO:0000256" key="1">
    <source>
        <dbReference type="ARBA" id="ARBA00004609"/>
    </source>
</evidence>
<feature type="compositionally biased region" description="Low complexity" evidence="10">
    <location>
        <begin position="141"/>
        <end position="157"/>
    </location>
</feature>
<dbReference type="InterPro" id="IPR041846">
    <property type="entry name" value="ENL_dom"/>
</dbReference>
<keyword evidence="7" id="KW-0325">Glycoprotein</keyword>
<feature type="chain" id="PRO_5043944269" description="Phytocyanin domain-containing protein" evidence="11">
    <location>
        <begin position="25"/>
        <end position="215"/>
    </location>
</feature>
<reference evidence="13 14" key="1">
    <citation type="submission" date="2020-08" db="EMBL/GenBank/DDBJ databases">
        <title>Plant Genome Project.</title>
        <authorList>
            <person name="Zhang R.-G."/>
        </authorList>
    </citation>
    <scope>NUCLEOTIDE SEQUENCE [LARGE SCALE GENOMIC DNA]</scope>
    <source>
        <strain evidence="13">WSP0</strain>
        <tissue evidence="13">Leaf</tissue>
    </source>
</reference>
<dbReference type="InterPro" id="IPR003245">
    <property type="entry name" value="Phytocyanin_dom"/>
</dbReference>
<comment type="subcellular location">
    <subcellularLocation>
        <location evidence="1">Cell membrane</location>
        <topology evidence="1">Lipid-anchor</topology>
        <topology evidence="1">GPI-anchor</topology>
    </subcellularLocation>
</comment>
<evidence type="ECO:0000256" key="4">
    <source>
        <dbReference type="ARBA" id="ARBA00022729"/>
    </source>
</evidence>
<dbReference type="SUPFAM" id="SSF49503">
    <property type="entry name" value="Cupredoxins"/>
    <property type="match status" value="1"/>
</dbReference>
<feature type="region of interest" description="Disordered" evidence="10">
    <location>
        <begin position="132"/>
        <end position="188"/>
    </location>
</feature>
<dbReference type="GO" id="GO:0009055">
    <property type="term" value="F:electron transfer activity"/>
    <property type="evidence" value="ECO:0007669"/>
    <property type="project" value="InterPro"/>
</dbReference>
<evidence type="ECO:0000256" key="7">
    <source>
        <dbReference type="ARBA" id="ARBA00023180"/>
    </source>
</evidence>
<dbReference type="Proteomes" id="UP000823749">
    <property type="component" value="Chromosome 6"/>
</dbReference>
<dbReference type="PANTHER" id="PTHR33021:SF185">
    <property type="entry name" value="EARLY NODULIN-LIKE PROTEIN 3-RELATED"/>
    <property type="match status" value="1"/>
</dbReference>
<dbReference type="AlphaFoldDB" id="A0AAV6JYV8"/>
<keyword evidence="8" id="KW-0449">Lipoprotein</keyword>
<keyword evidence="2" id="KW-1003">Cell membrane</keyword>
<comment type="similarity">
    <text evidence="9">Belongs to the early nodulin-like (ENODL) family.</text>
</comment>
<sequence>MESHQREMMGLVLVLVCFLGSSQAYIFHVGGKEGWALKPSEGYSHWAQRNRFQVNDTLIFKYNKGSDLVLIVEKNDYYNCNKAKPIQSLSGGDSVYKIDRSGPIFFISGEAENCNKGQKLEIIVLAARNNTTTHKAPSPTPSALSPSPAANPAAASPNVVESPKAESPNIGTSPEHSSVVQAPAPAPSAAAGVGGGSVGLVMGLSLVLGLVAGLV</sequence>
<evidence type="ECO:0000256" key="8">
    <source>
        <dbReference type="ARBA" id="ARBA00023288"/>
    </source>
</evidence>
<dbReference type="CDD" id="cd11019">
    <property type="entry name" value="OsENODL1_like"/>
    <property type="match status" value="1"/>
</dbReference>
<keyword evidence="5" id="KW-0472">Membrane</keyword>
<name>A0AAV6JYV8_9ERIC</name>
<evidence type="ECO:0000313" key="13">
    <source>
        <dbReference type="EMBL" id="KAG5545268.1"/>
    </source>
</evidence>
<dbReference type="Pfam" id="PF02298">
    <property type="entry name" value="Cu_bind_like"/>
    <property type="match status" value="1"/>
</dbReference>
<dbReference type="InterPro" id="IPR008972">
    <property type="entry name" value="Cupredoxin"/>
</dbReference>
<evidence type="ECO:0000256" key="5">
    <source>
        <dbReference type="ARBA" id="ARBA00023136"/>
    </source>
</evidence>
<evidence type="ECO:0000256" key="6">
    <source>
        <dbReference type="ARBA" id="ARBA00023157"/>
    </source>
</evidence>
<dbReference type="Gene3D" id="2.60.40.420">
    <property type="entry name" value="Cupredoxins - blue copper proteins"/>
    <property type="match status" value="1"/>
</dbReference>
<feature type="compositionally biased region" description="Low complexity" evidence="10">
    <location>
        <begin position="177"/>
        <end position="188"/>
    </location>
</feature>
<keyword evidence="3" id="KW-0336">GPI-anchor</keyword>
<evidence type="ECO:0000256" key="9">
    <source>
        <dbReference type="ARBA" id="ARBA00035011"/>
    </source>
</evidence>
<keyword evidence="14" id="KW-1185">Reference proteome</keyword>
<dbReference type="PANTHER" id="PTHR33021">
    <property type="entry name" value="BLUE COPPER PROTEIN"/>
    <property type="match status" value="1"/>
</dbReference>
<feature type="signal peptide" evidence="11">
    <location>
        <begin position="1"/>
        <end position="24"/>
    </location>
</feature>
<comment type="caution">
    <text evidence="13">The sequence shown here is derived from an EMBL/GenBank/DDBJ whole genome shotgun (WGS) entry which is preliminary data.</text>
</comment>
<evidence type="ECO:0000313" key="14">
    <source>
        <dbReference type="Proteomes" id="UP000823749"/>
    </source>
</evidence>
<evidence type="ECO:0000256" key="11">
    <source>
        <dbReference type="SAM" id="SignalP"/>
    </source>
</evidence>
<organism evidence="13 14">
    <name type="scientific">Rhododendron griersonianum</name>
    <dbReference type="NCBI Taxonomy" id="479676"/>
    <lineage>
        <taxon>Eukaryota</taxon>
        <taxon>Viridiplantae</taxon>
        <taxon>Streptophyta</taxon>
        <taxon>Embryophyta</taxon>
        <taxon>Tracheophyta</taxon>
        <taxon>Spermatophyta</taxon>
        <taxon>Magnoliopsida</taxon>
        <taxon>eudicotyledons</taxon>
        <taxon>Gunneridae</taxon>
        <taxon>Pentapetalae</taxon>
        <taxon>asterids</taxon>
        <taxon>Ericales</taxon>
        <taxon>Ericaceae</taxon>
        <taxon>Ericoideae</taxon>
        <taxon>Rhodoreae</taxon>
        <taxon>Rhododendron</taxon>
    </lineage>
</organism>